<evidence type="ECO:0000256" key="11">
    <source>
        <dbReference type="ARBA" id="ARBA00023136"/>
    </source>
</evidence>
<dbReference type="AlphaFoldDB" id="A0A346RGA2"/>
<evidence type="ECO:0000256" key="10">
    <source>
        <dbReference type="ARBA" id="ARBA00023128"/>
    </source>
</evidence>
<comment type="subcellular location">
    <subcellularLocation>
        <location evidence="1 12">Mitochondrion membrane</location>
        <topology evidence="1 12">Single-pass membrane protein</topology>
    </subcellularLocation>
</comment>
<dbReference type="GO" id="GO:0045259">
    <property type="term" value="C:proton-transporting ATP synthase complex"/>
    <property type="evidence" value="ECO:0007669"/>
    <property type="project" value="UniProtKB-KW"/>
</dbReference>
<dbReference type="EMBL" id="MG193358">
    <property type="protein sequence ID" value="AXS65099.1"/>
    <property type="molecule type" value="Genomic_DNA"/>
</dbReference>
<evidence type="ECO:0000256" key="5">
    <source>
        <dbReference type="ARBA" id="ARBA00022547"/>
    </source>
</evidence>
<evidence type="ECO:0000313" key="14">
    <source>
        <dbReference type="EMBL" id="AXS65099.1"/>
    </source>
</evidence>
<name>A0A346RGA2_9CUCU</name>
<keyword evidence="5 12" id="KW-0138">CF(0)</keyword>
<comment type="similarity">
    <text evidence="2 12">Belongs to the ATPase protein 8 family.</text>
</comment>
<evidence type="ECO:0000256" key="6">
    <source>
        <dbReference type="ARBA" id="ARBA00022692"/>
    </source>
</evidence>
<gene>
    <name evidence="14" type="primary">atp8</name>
</gene>
<accession>A0A346RGA2</accession>
<feature type="transmembrane region" description="Helical" evidence="13">
    <location>
        <begin position="6"/>
        <end position="29"/>
    </location>
</feature>
<evidence type="ECO:0000256" key="1">
    <source>
        <dbReference type="ARBA" id="ARBA00004304"/>
    </source>
</evidence>
<sequence length="52" mass="6635">MPQMMPLNWLMLFLFFLIVFLLFNIINYYSFKPFYKKSLINFKNKKSFNWKW</sequence>
<evidence type="ECO:0000256" key="7">
    <source>
        <dbReference type="ARBA" id="ARBA00022781"/>
    </source>
</evidence>
<geneLocation type="mitochondrion" evidence="14"/>
<evidence type="ECO:0000256" key="9">
    <source>
        <dbReference type="ARBA" id="ARBA00023065"/>
    </source>
</evidence>
<dbReference type="GO" id="GO:0015986">
    <property type="term" value="P:proton motive force-driven ATP synthesis"/>
    <property type="evidence" value="ECO:0007669"/>
    <property type="project" value="InterPro"/>
</dbReference>
<proteinExistence type="inferred from homology"/>
<dbReference type="Pfam" id="PF00895">
    <property type="entry name" value="ATP-synt_8"/>
    <property type="match status" value="1"/>
</dbReference>
<dbReference type="GO" id="GO:0015078">
    <property type="term" value="F:proton transmembrane transporter activity"/>
    <property type="evidence" value="ECO:0007669"/>
    <property type="project" value="InterPro"/>
</dbReference>
<keyword evidence="10 12" id="KW-0496">Mitochondrion</keyword>
<keyword evidence="11 13" id="KW-0472">Membrane</keyword>
<reference evidence="14" key="1">
    <citation type="journal article" date="2018" name="J. ISSAAS">
        <title>The contribution of mitochondrial metagenomics to large-scale data mining and phylogenetic analysis of Coleoptera.</title>
        <authorList>
            <person name="Miller K."/>
            <person name="Linard B."/>
            <person name="Motyka M."/>
            <person name="Bocek M."/>
            <person name="Vogler A.P."/>
        </authorList>
    </citation>
    <scope>NUCLEOTIDE SEQUENCE</scope>
</reference>
<dbReference type="GO" id="GO:0031966">
    <property type="term" value="C:mitochondrial membrane"/>
    <property type="evidence" value="ECO:0007669"/>
    <property type="project" value="UniProtKB-SubCell"/>
</dbReference>
<keyword evidence="4 12" id="KW-0813">Transport</keyword>
<dbReference type="InterPro" id="IPR001421">
    <property type="entry name" value="ATP8_metazoa"/>
</dbReference>
<evidence type="ECO:0000256" key="12">
    <source>
        <dbReference type="RuleBase" id="RU003661"/>
    </source>
</evidence>
<keyword evidence="6 12" id="KW-0812">Transmembrane</keyword>
<protein>
    <recommendedName>
        <fullName evidence="12">ATP synthase complex subunit 8</fullName>
    </recommendedName>
</protein>
<organism evidence="14">
    <name type="scientific">Cerambycidae sp. 4 KM-2017</name>
    <dbReference type="NCBI Taxonomy" id="2219289"/>
    <lineage>
        <taxon>Eukaryota</taxon>
        <taxon>Metazoa</taxon>
        <taxon>Ecdysozoa</taxon>
        <taxon>Arthropoda</taxon>
        <taxon>Hexapoda</taxon>
        <taxon>Insecta</taxon>
        <taxon>Pterygota</taxon>
        <taxon>Neoptera</taxon>
        <taxon>Endopterygota</taxon>
        <taxon>Coleoptera</taxon>
        <taxon>Polyphaga</taxon>
        <taxon>Cucujiformia</taxon>
        <taxon>Chrysomeloidea</taxon>
        <taxon>Cerambycidae</taxon>
    </lineage>
</organism>
<keyword evidence="7 12" id="KW-0375">Hydrogen ion transport</keyword>
<evidence type="ECO:0000256" key="3">
    <source>
        <dbReference type="ARBA" id="ARBA00011291"/>
    </source>
</evidence>
<evidence type="ECO:0000256" key="4">
    <source>
        <dbReference type="ARBA" id="ARBA00022448"/>
    </source>
</evidence>
<evidence type="ECO:0000256" key="2">
    <source>
        <dbReference type="ARBA" id="ARBA00008892"/>
    </source>
</evidence>
<keyword evidence="8 13" id="KW-1133">Transmembrane helix</keyword>
<evidence type="ECO:0000256" key="8">
    <source>
        <dbReference type="ARBA" id="ARBA00022989"/>
    </source>
</evidence>
<comment type="subunit">
    <text evidence="3">F-type ATPases have 2 components, CF(1) - the catalytic core - and CF(0) - the membrane proton channel.</text>
</comment>
<keyword evidence="9 12" id="KW-0406">Ion transport</keyword>
<evidence type="ECO:0000256" key="13">
    <source>
        <dbReference type="SAM" id="Phobius"/>
    </source>
</evidence>